<dbReference type="InterPro" id="IPR012337">
    <property type="entry name" value="RNaseH-like_sf"/>
</dbReference>
<dbReference type="InterPro" id="IPR043502">
    <property type="entry name" value="DNA/RNA_pol_sf"/>
</dbReference>
<dbReference type="SUPFAM" id="SSF56219">
    <property type="entry name" value="DNase I-like"/>
    <property type="match status" value="1"/>
</dbReference>
<dbReference type="GO" id="GO:0003676">
    <property type="term" value="F:nucleic acid binding"/>
    <property type="evidence" value="ECO:0007669"/>
    <property type="project" value="InterPro"/>
</dbReference>
<dbReference type="SUPFAM" id="SSF53098">
    <property type="entry name" value="Ribonuclease H-like"/>
    <property type="match status" value="1"/>
</dbReference>
<dbReference type="Proteomes" id="UP000596661">
    <property type="component" value="Chromosome 5"/>
</dbReference>
<dbReference type="CDD" id="cd06222">
    <property type="entry name" value="RNase_H_like"/>
    <property type="match status" value="1"/>
</dbReference>
<dbReference type="InterPro" id="IPR002156">
    <property type="entry name" value="RNaseH_domain"/>
</dbReference>
<dbReference type="Pfam" id="PF00078">
    <property type="entry name" value="RVT_1"/>
    <property type="match status" value="1"/>
</dbReference>
<evidence type="ECO:0000313" key="2">
    <source>
        <dbReference type="EnsemblPlants" id="cds.evm.model.05.594"/>
    </source>
</evidence>
<dbReference type="EnsemblPlants" id="evm.model.05.594">
    <property type="protein sequence ID" value="cds.evm.model.05.594"/>
    <property type="gene ID" value="evm.TU.05.594"/>
</dbReference>
<dbReference type="EMBL" id="UZAU01000433">
    <property type="status" value="NOT_ANNOTATED_CDS"/>
    <property type="molecule type" value="Genomic_DNA"/>
</dbReference>
<sequence>MVCGDLNAILSGDEKHGGQEYSSREGKLLQEFMIDTGGVDLGFIGPKFTWRKSRGAQDAVRKRLDCAVASADWCILFPEAKVFHYPILASDHAPLIVDLQPMEKKPAYPFRFLEVWSSNTECEEVVRSSWEKPCFGQPSYRVCKKLMVTKQALKCWNRNVFGMCNVQLKGLYERLNILQQQLSQEACLEEAEIQLEILDKEHKMERIWKQKSRELWVKHGDCNSKFFHTATMVRRRRNRINAINEDGSIGSSIEVTLGTISSENSKICLRANNQLSQEFFLHGKFVEKMNHTFICLIPKCDSPAAFDQFRPISLCNFSYKIISRLITDRLKPILDKLISPYQSAFLPGRWIAECSVLAAEAAHTMNKIRSRKGFMAVKTDMHKAYDRIEWSFLHRVLMANGFNEHFCKLIMQCVTTLSFSILLNGAPLPPFAPSRGLRQGDPLSPYLFILCSEVLSKLVLRAESRKRISGLKIGKKANPITHLFYADDAIFYCKAFVTEAEQLGICIDTYERWSGQLVNRRKSGIVFSPKTNVGEKNLIHERLEIQLLDKREKYLGNPFFTSGSRRDDCNFLIEKMLQRLEGWKAKHLSFAGRQTLISSVLHSIPCYAMSTTQIPISTCAEMDRIVARFWWKGASRQGDSNRYLALKSWTECCQPKAHGGLGFRRFKDINMALLAKLAWFLLDNNTCEKPWVNVLKAKYCSVEDFWSVQGKVDDSRGWRGILASRTLCANEAGFLIGTGEIDIWTKPWVPGFSPMEKGSNKGKFSVKSAYWSAQHHRFKEAKEVWKHLWKARIHSSLKTLCWRIFSGCLPTKMRLAFSDDRDKLYSLCGEEIETEIHLFRDCHFARCLWFTSPGGIRSSLLCTLSLEDLFVWLAKANNDRMVLYGACIFERIWRCRNEVIFRGASPNVDTSIRIIKQRVMEFSGGVMENGEPNVVDLAIDRLQETRWDIQFWVDASVVQGAAGTGAIQVAVAEDEVVVLLQHLTVESVLEAEFHAIWSVLSWAKEKNIDHVLIESDSQIAVKAIGSRQLPYAWGSFPLFHACCSLISGFKGCVVSFIPRAENSLADKLACFARMSSASVCGLLREVAPFVAAE</sequence>
<reference evidence="2" key="1">
    <citation type="submission" date="2018-11" db="EMBL/GenBank/DDBJ databases">
        <authorList>
            <person name="Grassa J C."/>
        </authorList>
    </citation>
    <scope>NUCLEOTIDE SEQUENCE [LARGE SCALE GENOMIC DNA]</scope>
</reference>
<feature type="domain" description="Reverse transcriptase" evidence="1">
    <location>
        <begin position="278"/>
        <end position="559"/>
    </location>
</feature>
<dbReference type="OMA" id="ACIFERI"/>
<dbReference type="Gramene" id="evm.model.05.594">
    <property type="protein sequence ID" value="cds.evm.model.05.594"/>
    <property type="gene ID" value="evm.TU.05.594"/>
</dbReference>
<dbReference type="CDD" id="cd01650">
    <property type="entry name" value="RT_nLTR_like"/>
    <property type="match status" value="1"/>
</dbReference>
<evidence type="ECO:0000313" key="3">
    <source>
        <dbReference type="Proteomes" id="UP000596661"/>
    </source>
</evidence>
<dbReference type="Gene3D" id="3.60.10.10">
    <property type="entry name" value="Endonuclease/exonuclease/phosphatase"/>
    <property type="match status" value="1"/>
</dbReference>
<dbReference type="PANTHER" id="PTHR33116">
    <property type="entry name" value="REVERSE TRANSCRIPTASE ZINC-BINDING DOMAIN-CONTAINING PROTEIN-RELATED-RELATED"/>
    <property type="match status" value="1"/>
</dbReference>
<dbReference type="InterPro" id="IPR036691">
    <property type="entry name" value="Endo/exonu/phosph_ase_sf"/>
</dbReference>
<dbReference type="InterPro" id="IPR000477">
    <property type="entry name" value="RT_dom"/>
</dbReference>
<dbReference type="PROSITE" id="PS50878">
    <property type="entry name" value="RT_POL"/>
    <property type="match status" value="1"/>
</dbReference>
<dbReference type="PANTHER" id="PTHR33116:SF86">
    <property type="entry name" value="REVERSE TRANSCRIPTASE DOMAIN-CONTAINING PROTEIN"/>
    <property type="match status" value="1"/>
</dbReference>
<proteinExistence type="predicted"/>
<accession>A0A803PR23</accession>
<protein>
    <recommendedName>
        <fullName evidence="1">Reverse transcriptase domain-containing protein</fullName>
    </recommendedName>
</protein>
<dbReference type="InterPro" id="IPR036397">
    <property type="entry name" value="RNaseH_sf"/>
</dbReference>
<dbReference type="AlphaFoldDB" id="A0A803PR23"/>
<evidence type="ECO:0000259" key="1">
    <source>
        <dbReference type="PROSITE" id="PS50878"/>
    </source>
</evidence>
<keyword evidence="3" id="KW-1185">Reference proteome</keyword>
<dbReference type="GO" id="GO:0004523">
    <property type="term" value="F:RNA-DNA hybrid ribonuclease activity"/>
    <property type="evidence" value="ECO:0007669"/>
    <property type="project" value="InterPro"/>
</dbReference>
<dbReference type="InterPro" id="IPR044730">
    <property type="entry name" value="RNase_H-like_dom_plant"/>
</dbReference>
<dbReference type="SUPFAM" id="SSF56672">
    <property type="entry name" value="DNA/RNA polymerases"/>
    <property type="match status" value="1"/>
</dbReference>
<reference evidence="2" key="2">
    <citation type="submission" date="2021-03" db="UniProtKB">
        <authorList>
            <consortium name="EnsemblPlants"/>
        </authorList>
    </citation>
    <scope>IDENTIFICATION</scope>
</reference>
<dbReference type="Gene3D" id="3.30.420.10">
    <property type="entry name" value="Ribonuclease H-like superfamily/Ribonuclease H"/>
    <property type="match status" value="1"/>
</dbReference>
<organism evidence="2 3">
    <name type="scientific">Cannabis sativa</name>
    <name type="common">Hemp</name>
    <name type="synonym">Marijuana</name>
    <dbReference type="NCBI Taxonomy" id="3483"/>
    <lineage>
        <taxon>Eukaryota</taxon>
        <taxon>Viridiplantae</taxon>
        <taxon>Streptophyta</taxon>
        <taxon>Embryophyta</taxon>
        <taxon>Tracheophyta</taxon>
        <taxon>Spermatophyta</taxon>
        <taxon>Magnoliopsida</taxon>
        <taxon>eudicotyledons</taxon>
        <taxon>Gunneridae</taxon>
        <taxon>Pentapetalae</taxon>
        <taxon>rosids</taxon>
        <taxon>fabids</taxon>
        <taxon>Rosales</taxon>
        <taxon>Cannabaceae</taxon>
        <taxon>Cannabis</taxon>
    </lineage>
</organism>
<dbReference type="Pfam" id="PF13966">
    <property type="entry name" value="zf-RVT"/>
    <property type="match status" value="1"/>
</dbReference>
<dbReference type="InterPro" id="IPR026960">
    <property type="entry name" value="RVT-Znf"/>
</dbReference>
<dbReference type="Pfam" id="PF13456">
    <property type="entry name" value="RVT_3"/>
    <property type="match status" value="1"/>
</dbReference>
<name>A0A803PR23_CANSA</name>